<dbReference type="RefSeq" id="XP_064073659.1">
    <property type="nucleotide sequence ID" value="XM_064217589.1"/>
</dbReference>
<evidence type="ECO:0000256" key="1">
    <source>
        <dbReference type="SAM" id="SignalP"/>
    </source>
</evidence>
<organism evidence="2 3">
    <name type="scientific">Vanessa tameamea</name>
    <name type="common">Kamehameha butterfly</name>
    <dbReference type="NCBI Taxonomy" id="334116"/>
    <lineage>
        <taxon>Eukaryota</taxon>
        <taxon>Metazoa</taxon>
        <taxon>Ecdysozoa</taxon>
        <taxon>Arthropoda</taxon>
        <taxon>Hexapoda</taxon>
        <taxon>Insecta</taxon>
        <taxon>Pterygota</taxon>
        <taxon>Neoptera</taxon>
        <taxon>Endopterygota</taxon>
        <taxon>Lepidoptera</taxon>
        <taxon>Glossata</taxon>
        <taxon>Ditrysia</taxon>
        <taxon>Papilionoidea</taxon>
        <taxon>Nymphalidae</taxon>
        <taxon>Nymphalinae</taxon>
        <taxon>Vanessa</taxon>
    </lineage>
</organism>
<dbReference type="Proteomes" id="UP001652626">
    <property type="component" value="Chromosome 17"/>
</dbReference>
<gene>
    <name evidence="3" type="primary">LOC113400439</name>
</gene>
<dbReference type="GeneID" id="113400439"/>
<protein>
    <submittedName>
        <fullName evidence="3">U-Kazal-Dg21.2-like</fullName>
    </submittedName>
</protein>
<feature type="signal peptide" evidence="1">
    <location>
        <begin position="1"/>
        <end position="20"/>
    </location>
</feature>
<feature type="chain" id="PRO_5045903018" evidence="1">
    <location>
        <begin position="21"/>
        <end position="166"/>
    </location>
</feature>
<accession>A0ABM4AQT4</accession>
<keyword evidence="2" id="KW-1185">Reference proteome</keyword>
<proteinExistence type="predicted"/>
<evidence type="ECO:0000313" key="3">
    <source>
        <dbReference type="RefSeq" id="XP_064073659.1"/>
    </source>
</evidence>
<sequence length="166" mass="19632">MNYFVIILGVLFNEIAKSFSQECQIDCPVENENMICALEIKKSAYKMFLSKCAMEGFAKCYDMDFVRTPLRYCIKEHFAPTRRMYGESCPVFCPSHYRPVCGASKYRDYLYRTFTNGCYLDMINCRGDEDFTGYVEVPLQFCQRHLMKNIFKEKLIMSNAYDHRDY</sequence>
<keyword evidence="1" id="KW-0732">Signal</keyword>
<name>A0ABM4AQT4_VANTA</name>
<reference evidence="3" key="1">
    <citation type="submission" date="2025-08" db="UniProtKB">
        <authorList>
            <consortium name="RefSeq"/>
        </authorList>
    </citation>
    <scope>IDENTIFICATION</scope>
    <source>
        <tissue evidence="3">Whole body</tissue>
    </source>
</reference>
<dbReference type="InterPro" id="IPR036058">
    <property type="entry name" value="Kazal_dom_sf"/>
</dbReference>
<dbReference type="Gene3D" id="3.30.60.30">
    <property type="match status" value="1"/>
</dbReference>
<dbReference type="SUPFAM" id="SSF100895">
    <property type="entry name" value="Kazal-type serine protease inhibitors"/>
    <property type="match status" value="1"/>
</dbReference>
<evidence type="ECO:0000313" key="2">
    <source>
        <dbReference type="Proteomes" id="UP001652626"/>
    </source>
</evidence>